<keyword evidence="3" id="KW-1185">Reference proteome</keyword>
<dbReference type="SUPFAM" id="SSF55797">
    <property type="entry name" value="PR-1-like"/>
    <property type="match status" value="1"/>
</dbReference>
<dbReference type="Pfam" id="PF00188">
    <property type="entry name" value="CAP"/>
    <property type="match status" value="1"/>
</dbReference>
<dbReference type="PRINTS" id="PR00838">
    <property type="entry name" value="V5ALLERGEN"/>
</dbReference>
<dbReference type="Gene3D" id="3.40.33.10">
    <property type="entry name" value="CAP"/>
    <property type="match status" value="1"/>
</dbReference>
<feature type="domain" description="SCP" evidence="1">
    <location>
        <begin position="19"/>
        <end position="105"/>
    </location>
</feature>
<evidence type="ECO:0000313" key="3">
    <source>
        <dbReference type="Proteomes" id="UP000053660"/>
    </source>
</evidence>
<dbReference type="OrthoDB" id="5876828at2759"/>
<evidence type="ECO:0000259" key="1">
    <source>
        <dbReference type="SMART" id="SM00198"/>
    </source>
</evidence>
<gene>
    <name evidence="2" type="ORF">OESDEN_01463</name>
</gene>
<organism evidence="2 3">
    <name type="scientific">Oesophagostomum dentatum</name>
    <name type="common">Nodular worm</name>
    <dbReference type="NCBI Taxonomy" id="61180"/>
    <lineage>
        <taxon>Eukaryota</taxon>
        <taxon>Metazoa</taxon>
        <taxon>Ecdysozoa</taxon>
        <taxon>Nematoda</taxon>
        <taxon>Chromadorea</taxon>
        <taxon>Rhabditida</taxon>
        <taxon>Rhabditina</taxon>
        <taxon>Rhabditomorpha</taxon>
        <taxon>Strongyloidea</taxon>
        <taxon>Strongylidae</taxon>
        <taxon>Oesophagostomum</taxon>
    </lineage>
</organism>
<protein>
    <submittedName>
        <fullName evidence="2">SCP-like protein</fullName>
    </submittedName>
</protein>
<reference evidence="2 3" key="1">
    <citation type="submission" date="2014-03" db="EMBL/GenBank/DDBJ databases">
        <title>Draft genome of the hookworm Oesophagostomum dentatum.</title>
        <authorList>
            <person name="Mitreva M."/>
        </authorList>
    </citation>
    <scope>NUCLEOTIDE SEQUENCE [LARGE SCALE GENOMIC DNA]</scope>
    <source>
        <strain evidence="2 3">OD-Hann</strain>
    </source>
</reference>
<dbReference type="InterPro" id="IPR014044">
    <property type="entry name" value="CAP_dom"/>
</dbReference>
<dbReference type="SMART" id="SM00198">
    <property type="entry name" value="SCP"/>
    <property type="match status" value="1"/>
</dbReference>
<dbReference type="CDD" id="cd05380">
    <property type="entry name" value="CAP_euk"/>
    <property type="match status" value="1"/>
</dbReference>
<dbReference type="InterPro" id="IPR035940">
    <property type="entry name" value="CAP_sf"/>
</dbReference>
<evidence type="ECO:0000313" key="2">
    <source>
        <dbReference type="EMBL" id="KHJ98550.1"/>
    </source>
</evidence>
<dbReference type="InterPro" id="IPR002413">
    <property type="entry name" value="V5_allergen-like"/>
</dbReference>
<sequence length="109" mass="12181">MNLDDGTSTICSTEGMTDKIRNRILDTHNEFRSYIARGLARNGTKGYAPEASVMYKLRYDCELEKLAMEHAKKCTNDHRPASERGGNGENIYTIFISGLDKAMIGEDVS</sequence>
<dbReference type="Proteomes" id="UP000053660">
    <property type="component" value="Unassembled WGS sequence"/>
</dbReference>
<name>A0A0B1TT09_OESDE</name>
<dbReference type="EMBL" id="KN549299">
    <property type="protein sequence ID" value="KHJ98550.1"/>
    <property type="molecule type" value="Genomic_DNA"/>
</dbReference>
<proteinExistence type="predicted"/>
<accession>A0A0B1TT09</accession>
<dbReference type="AlphaFoldDB" id="A0A0B1TT09"/>